<accession>G9AFH6</accession>
<sequence length="68" mass="7672">MRQRVKKMRPRFARPPENPNPGKKAPRNAWQPQVTVPHQVDLPLKKSPDEEIAVPASVNGRSLVDGRP</sequence>
<dbReference type="Proteomes" id="UP000007735">
    <property type="component" value="Plasmid pSfHH103e"/>
</dbReference>
<dbReference type="EMBL" id="HE616899">
    <property type="protein sequence ID" value="CCE99808.1"/>
    <property type="molecule type" value="Genomic_DNA"/>
</dbReference>
<dbReference type="PATRIC" id="fig|380.5.peg.4898"/>
<feature type="compositionally biased region" description="Basic residues" evidence="1">
    <location>
        <begin position="1"/>
        <end position="12"/>
    </location>
</feature>
<dbReference type="HOGENOM" id="CLU_2791061_0_0_5"/>
<evidence type="ECO:0000256" key="1">
    <source>
        <dbReference type="SAM" id="MobiDB-lite"/>
    </source>
</evidence>
<name>G9AFH6_SINF1</name>
<protein>
    <submittedName>
        <fullName evidence="2">None</fullName>
    </submittedName>
</protein>
<reference evidence="2 3" key="1">
    <citation type="journal article" date="2012" name="J. Bacteriol.">
        <title>Genome sequence of the soybean symbiont Sinorhizobium fredii HH103.</title>
        <authorList>
            <person name="Weidner S."/>
            <person name="Becker A."/>
            <person name="Bonilla I."/>
            <person name="Jaenicke S."/>
            <person name="Lloret J."/>
            <person name="Margaret I."/>
            <person name="Puhler A."/>
            <person name="Ruiz-Sainz J.E."/>
            <person name="Schneiker-Bekel S."/>
            <person name="Szczepanowski R."/>
            <person name="Vinardell J.M."/>
            <person name="Zehner S."/>
            <person name="Gottfert M."/>
        </authorList>
    </citation>
    <scope>NUCLEOTIDE SEQUENCE [LARGE SCALE GENOMIC DNA]</scope>
    <source>
        <strain evidence="2 3">HH103</strain>
        <plasmid evidence="3">pSfHH103e</plasmid>
    </source>
</reference>
<dbReference type="KEGG" id="sfh:SFHH103_05343"/>
<evidence type="ECO:0000313" key="2">
    <source>
        <dbReference type="EMBL" id="CCE99808.1"/>
    </source>
</evidence>
<proteinExistence type="predicted"/>
<evidence type="ECO:0000313" key="3">
    <source>
        <dbReference type="Proteomes" id="UP000007735"/>
    </source>
</evidence>
<gene>
    <name evidence="2" type="ordered locus">SFHH103_05343</name>
</gene>
<dbReference type="AlphaFoldDB" id="G9AFH6"/>
<feature type="region of interest" description="Disordered" evidence="1">
    <location>
        <begin position="1"/>
        <end position="68"/>
    </location>
</feature>
<organism evidence="2 3">
    <name type="scientific">Sinorhizobium fredii (strain HH103)</name>
    <dbReference type="NCBI Taxonomy" id="1117943"/>
    <lineage>
        <taxon>Bacteria</taxon>
        <taxon>Pseudomonadati</taxon>
        <taxon>Pseudomonadota</taxon>
        <taxon>Alphaproteobacteria</taxon>
        <taxon>Hyphomicrobiales</taxon>
        <taxon>Rhizobiaceae</taxon>
        <taxon>Sinorhizobium/Ensifer group</taxon>
        <taxon>Sinorhizobium</taxon>
    </lineage>
</organism>
<keyword evidence="2" id="KW-0614">Plasmid</keyword>
<geneLocation type="plasmid" evidence="2 3">
    <name>pSfHH103e</name>
</geneLocation>